<evidence type="ECO:0008006" key="9">
    <source>
        <dbReference type="Google" id="ProtNLM"/>
    </source>
</evidence>
<keyword evidence="4 6" id="KW-1133">Transmembrane helix</keyword>
<dbReference type="SUPFAM" id="SSF54523">
    <property type="entry name" value="Pili subunits"/>
    <property type="match status" value="1"/>
</dbReference>
<evidence type="ECO:0000256" key="3">
    <source>
        <dbReference type="ARBA" id="ARBA00022692"/>
    </source>
</evidence>
<dbReference type="GO" id="GO:0015628">
    <property type="term" value="P:protein secretion by the type II secretion system"/>
    <property type="evidence" value="ECO:0007669"/>
    <property type="project" value="InterPro"/>
</dbReference>
<proteinExistence type="predicted"/>
<dbReference type="InterPro" id="IPR000983">
    <property type="entry name" value="Bac_GSPG_pilin"/>
</dbReference>
<protein>
    <recommendedName>
        <fullName evidence="9">Type II secretion system protein GspG C-terminal domain-containing protein</fullName>
    </recommendedName>
</protein>
<evidence type="ECO:0000256" key="5">
    <source>
        <dbReference type="ARBA" id="ARBA00023136"/>
    </source>
</evidence>
<organism evidence="7 8">
    <name type="scientific">Candidatus Roizmanbacteria bacterium RIFCSPLOWO2_02_FULL_36_11</name>
    <dbReference type="NCBI Taxonomy" id="1802071"/>
    <lineage>
        <taxon>Bacteria</taxon>
        <taxon>Candidatus Roizmaniibacteriota</taxon>
    </lineage>
</organism>
<dbReference type="PANTHER" id="PTHR30093:SF44">
    <property type="entry name" value="TYPE II SECRETION SYSTEM CORE PROTEIN G"/>
    <property type="match status" value="1"/>
</dbReference>
<dbReference type="InterPro" id="IPR012902">
    <property type="entry name" value="N_methyl_site"/>
</dbReference>
<dbReference type="GO" id="GO:0015627">
    <property type="term" value="C:type II protein secretion system complex"/>
    <property type="evidence" value="ECO:0007669"/>
    <property type="project" value="InterPro"/>
</dbReference>
<comment type="caution">
    <text evidence="7">The sequence shown here is derived from an EMBL/GenBank/DDBJ whole genome shotgun (WGS) entry which is preliminary data.</text>
</comment>
<dbReference type="Pfam" id="PF07963">
    <property type="entry name" value="N_methyl"/>
    <property type="match status" value="1"/>
</dbReference>
<name>A0A1F7JC14_9BACT</name>
<dbReference type="PANTHER" id="PTHR30093">
    <property type="entry name" value="GENERAL SECRETION PATHWAY PROTEIN G"/>
    <property type="match status" value="1"/>
</dbReference>
<evidence type="ECO:0000313" key="7">
    <source>
        <dbReference type="EMBL" id="OGK53150.1"/>
    </source>
</evidence>
<reference evidence="7 8" key="1">
    <citation type="journal article" date="2016" name="Nat. Commun.">
        <title>Thousands of microbial genomes shed light on interconnected biogeochemical processes in an aquifer system.</title>
        <authorList>
            <person name="Anantharaman K."/>
            <person name="Brown C.T."/>
            <person name="Hug L.A."/>
            <person name="Sharon I."/>
            <person name="Castelle C.J."/>
            <person name="Probst A.J."/>
            <person name="Thomas B.C."/>
            <person name="Singh A."/>
            <person name="Wilkins M.J."/>
            <person name="Karaoz U."/>
            <person name="Brodie E.L."/>
            <person name="Williams K.H."/>
            <person name="Hubbard S.S."/>
            <person name="Banfield J.F."/>
        </authorList>
    </citation>
    <scope>NUCLEOTIDE SEQUENCE [LARGE SCALE GENOMIC DNA]</scope>
</reference>
<dbReference type="Gene3D" id="3.30.700.10">
    <property type="entry name" value="Glycoprotein, Type 4 Pilin"/>
    <property type="match status" value="1"/>
</dbReference>
<dbReference type="NCBIfam" id="TIGR02532">
    <property type="entry name" value="IV_pilin_GFxxxE"/>
    <property type="match status" value="1"/>
</dbReference>
<keyword evidence="3 6" id="KW-0812">Transmembrane</keyword>
<dbReference type="PRINTS" id="PR00813">
    <property type="entry name" value="BCTERIALGSPG"/>
</dbReference>
<dbReference type="GO" id="GO:0016020">
    <property type="term" value="C:membrane"/>
    <property type="evidence" value="ECO:0007669"/>
    <property type="project" value="UniProtKB-SubCell"/>
</dbReference>
<evidence type="ECO:0000256" key="2">
    <source>
        <dbReference type="ARBA" id="ARBA00022481"/>
    </source>
</evidence>
<comment type="subcellular location">
    <subcellularLocation>
        <location evidence="1">Membrane</location>
        <topology evidence="1">Single-pass membrane protein</topology>
    </subcellularLocation>
</comment>
<dbReference type="AlphaFoldDB" id="A0A1F7JC14"/>
<dbReference type="InterPro" id="IPR045584">
    <property type="entry name" value="Pilin-like"/>
</dbReference>
<evidence type="ECO:0000256" key="1">
    <source>
        <dbReference type="ARBA" id="ARBA00004167"/>
    </source>
</evidence>
<dbReference type="EMBL" id="MGAV01000024">
    <property type="protein sequence ID" value="OGK53150.1"/>
    <property type="molecule type" value="Genomic_DNA"/>
</dbReference>
<dbReference type="Proteomes" id="UP000177418">
    <property type="component" value="Unassembled WGS sequence"/>
</dbReference>
<evidence type="ECO:0000313" key="8">
    <source>
        <dbReference type="Proteomes" id="UP000177418"/>
    </source>
</evidence>
<keyword evidence="2" id="KW-0488">Methylation</keyword>
<sequence length="130" mass="14382">MTSKRFGFTLIEILIAMSILGIMAALITGNYLITQKRARDARRKSDLHNIQNGLEQYYANCNFAYPTPLANNTFSSLTCLSPSLALMPTVPVDPLTISPYPCTSCSDSQYQLCSTLEVETPQTYCLTNAQ</sequence>
<keyword evidence="5 6" id="KW-0472">Membrane</keyword>
<evidence type="ECO:0000256" key="6">
    <source>
        <dbReference type="SAM" id="Phobius"/>
    </source>
</evidence>
<feature type="transmembrane region" description="Helical" evidence="6">
    <location>
        <begin position="6"/>
        <end position="33"/>
    </location>
</feature>
<gene>
    <name evidence="7" type="ORF">A3H78_02085</name>
</gene>
<accession>A0A1F7JC14</accession>
<evidence type="ECO:0000256" key="4">
    <source>
        <dbReference type="ARBA" id="ARBA00022989"/>
    </source>
</evidence>